<evidence type="ECO:0000256" key="1">
    <source>
        <dbReference type="SAM" id="Phobius"/>
    </source>
</evidence>
<comment type="caution">
    <text evidence="2">The sequence shown here is derived from an EMBL/GenBank/DDBJ whole genome shotgun (WGS) entry which is preliminary data.</text>
</comment>
<organism evidence="2 3">
    <name type="scientific">Pseudoalteromonas luteoviolacea S4060-1</name>
    <dbReference type="NCBI Taxonomy" id="1365257"/>
    <lineage>
        <taxon>Bacteria</taxon>
        <taxon>Pseudomonadati</taxon>
        <taxon>Pseudomonadota</taxon>
        <taxon>Gammaproteobacteria</taxon>
        <taxon>Alteromonadales</taxon>
        <taxon>Pseudoalteromonadaceae</taxon>
        <taxon>Pseudoalteromonas</taxon>
    </lineage>
</organism>
<dbReference type="AlphaFoldDB" id="A0A167NU67"/>
<protein>
    <recommendedName>
        <fullName evidence="4">Cyclic nucleotide-binding protein</fullName>
    </recommendedName>
</protein>
<proteinExistence type="predicted"/>
<evidence type="ECO:0008006" key="4">
    <source>
        <dbReference type="Google" id="ProtNLM"/>
    </source>
</evidence>
<dbReference type="Pfam" id="PF06210">
    <property type="entry name" value="DUF1003"/>
    <property type="match status" value="1"/>
</dbReference>
<dbReference type="PANTHER" id="PTHR41386">
    <property type="entry name" value="INTEGRAL MEMBRANE PROTEIN-RELATED"/>
    <property type="match status" value="1"/>
</dbReference>
<gene>
    <name evidence="2" type="ORF">N478_14140</name>
</gene>
<dbReference type="Proteomes" id="UP000076661">
    <property type="component" value="Unassembled WGS sequence"/>
</dbReference>
<evidence type="ECO:0000313" key="2">
    <source>
        <dbReference type="EMBL" id="KZN68799.1"/>
    </source>
</evidence>
<name>A0A167NU67_9GAMM</name>
<dbReference type="RefSeq" id="WP_063380367.1">
    <property type="nucleotide sequence ID" value="NZ_AUXX01000008.1"/>
</dbReference>
<feature type="transmembrane region" description="Helical" evidence="1">
    <location>
        <begin position="98"/>
        <end position="118"/>
    </location>
</feature>
<keyword evidence="1" id="KW-1133">Transmembrane helix</keyword>
<keyword evidence="1" id="KW-0812">Transmembrane</keyword>
<keyword evidence="1" id="KW-0472">Membrane</keyword>
<dbReference type="PANTHER" id="PTHR41386:SF1">
    <property type="entry name" value="MEMBRANE PROTEIN"/>
    <property type="match status" value="1"/>
</dbReference>
<sequence length="165" mass="18821">MTKETEDFNPIPLCDNLDSLNDAEKSVIESIQNQEVIVANINHSFHGELTFGQKMADKVAEFGGSWRFIIAFVTVMISWVLFNTIWLANGNVFDPYPFILLNLVLSTLAAIQAPIIMMSQNRQTAKDRLAFSKSYEVNLKSELEIMRLHLKVDEILKNLDKQEKT</sequence>
<dbReference type="EMBL" id="AUXX01000008">
    <property type="protein sequence ID" value="KZN68799.1"/>
    <property type="molecule type" value="Genomic_DNA"/>
</dbReference>
<evidence type="ECO:0000313" key="3">
    <source>
        <dbReference type="Proteomes" id="UP000076661"/>
    </source>
</evidence>
<feature type="transmembrane region" description="Helical" evidence="1">
    <location>
        <begin position="68"/>
        <end position="86"/>
    </location>
</feature>
<dbReference type="InterPro" id="IPR010406">
    <property type="entry name" value="DUF1003"/>
</dbReference>
<accession>A0A167NU67</accession>
<dbReference type="PATRIC" id="fig|1365257.3.peg.1231"/>
<reference evidence="2 3" key="1">
    <citation type="submission" date="2013-07" db="EMBL/GenBank/DDBJ databases">
        <title>Comparative Genomic and Metabolomic Analysis of Twelve Strains of Pseudoalteromonas luteoviolacea.</title>
        <authorList>
            <person name="Vynne N.G."/>
            <person name="Mansson M."/>
            <person name="Gram L."/>
        </authorList>
    </citation>
    <scope>NUCLEOTIDE SEQUENCE [LARGE SCALE GENOMIC DNA]</scope>
    <source>
        <strain evidence="2 3">S4060-1</strain>
    </source>
</reference>